<reference evidence="2" key="1">
    <citation type="submission" date="2014-10" db="EMBL/GenBank/DDBJ databases">
        <authorList>
            <person name="King R."/>
        </authorList>
    </citation>
    <scope>NUCLEOTIDE SEQUENCE [LARGE SCALE GENOMIC DNA]</scope>
    <source>
        <strain evidence="2">A3/5</strain>
    </source>
</reference>
<proteinExistence type="predicted"/>
<dbReference type="AlphaFoldDB" id="A0A2L2T5S8"/>
<dbReference type="Gene3D" id="3.40.50.150">
    <property type="entry name" value="Vaccinia Virus protein VP39"/>
    <property type="match status" value="1"/>
</dbReference>
<evidence type="ECO:0000313" key="2">
    <source>
        <dbReference type="Proteomes" id="UP000245910"/>
    </source>
</evidence>
<name>A0A2L2T5S8_9HYPO</name>
<keyword evidence="2" id="KW-1185">Reference proteome</keyword>
<dbReference type="EMBL" id="LN649229">
    <property type="protein sequence ID" value="CEI65198.1"/>
    <property type="molecule type" value="Genomic_DNA"/>
</dbReference>
<accession>A0A2L2T5S8</accession>
<sequence>MYAVSSFEQMPTNDRPVLHAEVPYRTIPPAIATTGRSFTMAPLNITSNFASIARKYGVDETTIGNHELVVKQYIQPLQDSPLRVLELGVGCRRTPTIRNLYRAWQEYLPQTSEHYAIESNSICTDLVARPQGHFDPEAFDNLVYIWEAMTPARVLPPGSSYHHVEADKLEEEFEIIIDNGFHALEYQIQKQVAPGGIYVLMPTTPPTSKYLHTLLTNLVSTLPERSISCELKSIDCGERLCILTKDTVDGLFEFSYSDLVWE</sequence>
<dbReference type="Proteomes" id="UP000245910">
    <property type="component" value="Chromosome I"/>
</dbReference>
<protein>
    <submittedName>
        <fullName evidence="1">Uncharacterized protein</fullName>
    </submittedName>
</protein>
<organism evidence="1 2">
    <name type="scientific">Fusarium venenatum</name>
    <dbReference type="NCBI Taxonomy" id="56646"/>
    <lineage>
        <taxon>Eukaryota</taxon>
        <taxon>Fungi</taxon>
        <taxon>Dikarya</taxon>
        <taxon>Ascomycota</taxon>
        <taxon>Pezizomycotina</taxon>
        <taxon>Sordariomycetes</taxon>
        <taxon>Hypocreomycetidae</taxon>
        <taxon>Hypocreales</taxon>
        <taxon>Nectriaceae</taxon>
        <taxon>Fusarium</taxon>
    </lineage>
</organism>
<dbReference type="STRING" id="56646.A0A2L2T5S8"/>
<evidence type="ECO:0000313" key="1">
    <source>
        <dbReference type="EMBL" id="CEI65198.1"/>
    </source>
</evidence>
<dbReference type="InterPro" id="IPR029063">
    <property type="entry name" value="SAM-dependent_MTases_sf"/>
</dbReference>